<evidence type="ECO:0000313" key="3">
    <source>
        <dbReference type="Proteomes" id="UP001431429"/>
    </source>
</evidence>
<gene>
    <name evidence="2" type="ORF">NBG84_11805</name>
</gene>
<feature type="compositionally biased region" description="Polar residues" evidence="1">
    <location>
        <begin position="1"/>
        <end position="36"/>
    </location>
</feature>
<dbReference type="EMBL" id="JAMQAW010000009">
    <property type="protein sequence ID" value="MCM2388967.1"/>
    <property type="molecule type" value="Genomic_DNA"/>
</dbReference>
<comment type="caution">
    <text evidence="2">The sequence shown here is derived from an EMBL/GenBank/DDBJ whole genome shotgun (WGS) entry which is preliminary data.</text>
</comment>
<reference evidence="2" key="1">
    <citation type="submission" date="2022-06" db="EMBL/GenBank/DDBJ databases">
        <title>Genome public.</title>
        <authorList>
            <person name="Sun Q."/>
        </authorList>
    </citation>
    <scope>NUCLEOTIDE SEQUENCE</scope>
    <source>
        <strain evidence="2">CWNU-1</strain>
    </source>
</reference>
<name>A0ABT0UL09_9ACTN</name>
<dbReference type="Proteomes" id="UP001431429">
    <property type="component" value="Unassembled WGS sequence"/>
</dbReference>
<accession>A0ABT0UL09</accession>
<sequence length="112" mass="10935">MDTEMSTEMGNGPSTDTDAEPQTSPGTETYDDTSMGNAVRNAPAARDGANTGRGTELAGFCRCFRAAAAVGAGVCSTGTVTGTGTSAEAVVSRRPAAPVAVGAGSSARGVCA</sequence>
<protein>
    <submittedName>
        <fullName evidence="2">Uncharacterized protein</fullName>
    </submittedName>
</protein>
<feature type="region of interest" description="Disordered" evidence="1">
    <location>
        <begin position="1"/>
        <end position="51"/>
    </location>
</feature>
<proteinExistence type="predicted"/>
<dbReference type="RefSeq" id="WP_250919373.1">
    <property type="nucleotide sequence ID" value="NZ_JAMQAW010000009.1"/>
</dbReference>
<evidence type="ECO:0000256" key="1">
    <source>
        <dbReference type="SAM" id="MobiDB-lite"/>
    </source>
</evidence>
<keyword evidence="3" id="KW-1185">Reference proteome</keyword>
<evidence type="ECO:0000313" key="2">
    <source>
        <dbReference type="EMBL" id="MCM2388967.1"/>
    </source>
</evidence>
<organism evidence="2 3">
    <name type="scientific">Streptomyces albipurpureus</name>
    <dbReference type="NCBI Taxonomy" id="2897419"/>
    <lineage>
        <taxon>Bacteria</taxon>
        <taxon>Bacillati</taxon>
        <taxon>Actinomycetota</taxon>
        <taxon>Actinomycetes</taxon>
        <taxon>Kitasatosporales</taxon>
        <taxon>Streptomycetaceae</taxon>
        <taxon>Streptomyces</taxon>
    </lineage>
</organism>